<dbReference type="InterPro" id="IPR032710">
    <property type="entry name" value="NTF2-like_dom_sf"/>
</dbReference>
<proteinExistence type="predicted"/>
<evidence type="ECO:0000259" key="1">
    <source>
        <dbReference type="Pfam" id="PF14534"/>
    </source>
</evidence>
<sequence>MQRDKEQIRQLVSTWMAATKSGDAETVLSLMSEDAIFLVTGQPVMRKSDFVAAANAQSGENAPQFDGTSEVQEIKILGEWAYMWTKLTVVVTPPGGKTVTRAGHTLSILKKENGKWVLARDANMLAPVPEDGE</sequence>
<dbReference type="KEGG" id="htx:EKK97_19145"/>
<dbReference type="NCBIfam" id="TIGR02246">
    <property type="entry name" value="SgcJ/EcaC family oxidoreductase"/>
    <property type="match status" value="1"/>
</dbReference>
<organism evidence="2 3">
    <name type="scientific">Billgrantia tianxiuensis</name>
    <dbReference type="NCBI Taxonomy" id="2497861"/>
    <lineage>
        <taxon>Bacteria</taxon>
        <taxon>Pseudomonadati</taxon>
        <taxon>Pseudomonadota</taxon>
        <taxon>Gammaproteobacteria</taxon>
        <taxon>Oceanospirillales</taxon>
        <taxon>Halomonadaceae</taxon>
        <taxon>Billgrantia</taxon>
    </lineage>
</organism>
<dbReference type="InterPro" id="IPR027843">
    <property type="entry name" value="DUF4440"/>
</dbReference>
<dbReference type="SUPFAM" id="SSF54427">
    <property type="entry name" value="NTF2-like"/>
    <property type="match status" value="1"/>
</dbReference>
<dbReference type="Gene3D" id="3.10.450.50">
    <property type="match status" value="1"/>
</dbReference>
<feature type="domain" description="DUF4440" evidence="1">
    <location>
        <begin position="8"/>
        <end position="118"/>
    </location>
</feature>
<dbReference type="Proteomes" id="UP000464013">
    <property type="component" value="Chromosome"/>
</dbReference>
<protein>
    <submittedName>
        <fullName evidence="2">SgcJ/EcaC family oxidoreductase</fullName>
    </submittedName>
</protein>
<dbReference type="InterPro" id="IPR011944">
    <property type="entry name" value="Steroid_delta5-4_isomerase"/>
</dbReference>
<dbReference type="EMBL" id="CP035042">
    <property type="protein sequence ID" value="QHC51286.1"/>
    <property type="molecule type" value="Genomic_DNA"/>
</dbReference>
<reference evidence="2 3" key="1">
    <citation type="submission" date="2019-01" db="EMBL/GenBank/DDBJ databases">
        <title>Complete genome of a denitifying bacterium Halomons sp. BC-M4-5.</title>
        <authorList>
            <person name="Wang L."/>
            <person name="Shao Z."/>
        </authorList>
    </citation>
    <scope>NUCLEOTIDE SEQUENCE [LARGE SCALE GENOMIC DNA]</scope>
    <source>
        <strain evidence="2 3">BC-M4-5</strain>
    </source>
</reference>
<dbReference type="Pfam" id="PF14534">
    <property type="entry name" value="DUF4440"/>
    <property type="match status" value="1"/>
</dbReference>
<accession>A0A6I6SRF5</accession>
<name>A0A6I6SRF5_9GAMM</name>
<dbReference type="RefSeq" id="WP_159554376.1">
    <property type="nucleotide sequence ID" value="NZ_CP035042.1"/>
</dbReference>
<dbReference type="AlphaFoldDB" id="A0A6I6SRF5"/>
<dbReference type="OrthoDB" id="213636at2"/>
<gene>
    <name evidence="2" type="ORF">EKK97_19145</name>
</gene>
<evidence type="ECO:0000313" key="3">
    <source>
        <dbReference type="Proteomes" id="UP000464013"/>
    </source>
</evidence>
<evidence type="ECO:0000313" key="2">
    <source>
        <dbReference type="EMBL" id="QHC51286.1"/>
    </source>
</evidence>
<keyword evidence="3" id="KW-1185">Reference proteome</keyword>